<feature type="domain" description="Chalcone/stilbene synthase N-terminal" evidence="5">
    <location>
        <begin position="4"/>
        <end position="200"/>
    </location>
</feature>
<dbReference type="RefSeq" id="WP_307255011.1">
    <property type="nucleotide sequence ID" value="NZ_JAUSUV010000030.1"/>
</dbReference>
<proteinExistence type="inferred from homology"/>
<dbReference type="Pfam" id="PF02797">
    <property type="entry name" value="Chal_sti_synt_C"/>
    <property type="match status" value="1"/>
</dbReference>
<evidence type="ECO:0000256" key="4">
    <source>
        <dbReference type="PIRSR" id="PIRSR000451-1"/>
    </source>
</evidence>
<dbReference type="InterPro" id="IPR016039">
    <property type="entry name" value="Thiolase-like"/>
</dbReference>
<dbReference type="Pfam" id="PF00195">
    <property type="entry name" value="Chal_sti_synt_N"/>
    <property type="match status" value="1"/>
</dbReference>
<evidence type="ECO:0000256" key="1">
    <source>
        <dbReference type="ARBA" id="ARBA00005531"/>
    </source>
</evidence>
<dbReference type="PANTHER" id="PTHR11877">
    <property type="entry name" value="HYDROXYMETHYLGLUTARYL-COA SYNTHASE"/>
    <property type="match status" value="1"/>
</dbReference>
<evidence type="ECO:0000256" key="3">
    <source>
        <dbReference type="ARBA" id="ARBA00023315"/>
    </source>
</evidence>
<dbReference type="InterPro" id="IPR001099">
    <property type="entry name" value="Chalcone/stilbene_synt_N"/>
</dbReference>
<dbReference type="PIRSF" id="PIRSF000451">
    <property type="entry name" value="PKS_III"/>
    <property type="match status" value="1"/>
</dbReference>
<dbReference type="Gene3D" id="3.40.47.10">
    <property type="match status" value="2"/>
</dbReference>
<dbReference type="EMBL" id="JAUSUV010000030">
    <property type="protein sequence ID" value="MDQ0418980.1"/>
    <property type="molecule type" value="Genomic_DNA"/>
</dbReference>
<dbReference type="GO" id="GO:0016747">
    <property type="term" value="F:acyltransferase activity, transferring groups other than amino-acyl groups"/>
    <property type="evidence" value="ECO:0007669"/>
    <property type="project" value="InterPro"/>
</dbReference>
<comment type="caution">
    <text evidence="7">The sequence shown here is derived from an EMBL/GenBank/DDBJ whole genome shotgun (WGS) entry which is preliminary data.</text>
</comment>
<keyword evidence="3" id="KW-0012">Acyltransferase</keyword>
<dbReference type="AlphaFoldDB" id="A0AAJ1TQ66"/>
<comment type="similarity">
    <text evidence="1">Belongs to the thiolase-like superfamily. Chalcone/stilbene synthases family.</text>
</comment>
<reference evidence="7 8" key="1">
    <citation type="submission" date="2023-07" db="EMBL/GenBank/DDBJ databases">
        <title>Genomic Encyclopedia of Type Strains, Phase IV (KMG-IV): sequencing the most valuable type-strain genomes for metagenomic binning, comparative biology and taxonomic classification.</title>
        <authorList>
            <person name="Goeker M."/>
        </authorList>
    </citation>
    <scope>NUCLEOTIDE SEQUENCE [LARGE SCALE GENOMIC DNA]</scope>
    <source>
        <strain evidence="7 8">DSM 46876</strain>
    </source>
</reference>
<feature type="domain" description="Chalcone/stilbene synthase C-terminal" evidence="6">
    <location>
        <begin position="215"/>
        <end position="351"/>
    </location>
</feature>
<dbReference type="PANTHER" id="PTHR11877:SF99">
    <property type="entry name" value="1,3,6,8-TETRAHYDROXYNAPHTHALENE SYNTHASE"/>
    <property type="match status" value="1"/>
</dbReference>
<protein>
    <submittedName>
        <fullName evidence="7">Alkylresorcinol/alkylpyrone synthase</fullName>
    </submittedName>
</protein>
<keyword evidence="8" id="KW-1185">Reference proteome</keyword>
<dbReference type="InterPro" id="IPR011141">
    <property type="entry name" value="Polyketide_synthase_type-III"/>
</dbReference>
<evidence type="ECO:0000313" key="7">
    <source>
        <dbReference type="EMBL" id="MDQ0418980.1"/>
    </source>
</evidence>
<feature type="active site" description="Acyl-thioester intermediate" evidence="4">
    <location>
        <position position="139"/>
    </location>
</feature>
<evidence type="ECO:0000259" key="6">
    <source>
        <dbReference type="Pfam" id="PF02797"/>
    </source>
</evidence>
<dbReference type="GO" id="GO:0030639">
    <property type="term" value="P:polyketide biosynthetic process"/>
    <property type="evidence" value="ECO:0007669"/>
    <property type="project" value="TreeGrafter"/>
</dbReference>
<evidence type="ECO:0000256" key="2">
    <source>
        <dbReference type="ARBA" id="ARBA00022679"/>
    </source>
</evidence>
<accession>A0AAJ1TQ66</accession>
<organism evidence="7 8">
    <name type="scientific">Croceifilum oryzae</name>
    <dbReference type="NCBI Taxonomy" id="1553429"/>
    <lineage>
        <taxon>Bacteria</taxon>
        <taxon>Bacillati</taxon>
        <taxon>Bacillota</taxon>
        <taxon>Bacilli</taxon>
        <taxon>Bacillales</taxon>
        <taxon>Thermoactinomycetaceae</taxon>
        <taxon>Croceifilum</taxon>
    </lineage>
</organism>
<sequence length="352" mass="38994">MGKVVSIGKAFPSYLWKQGSAKEFVDNRFQDHIPNREKALQAYDNGRIEQRYLAVPFERELQQRSFDEKNRQFEEYFIKMSKESILECLENVNTHPEEIDHIVFVTSSGVIHQGILSVLCQEIQCRVNVRCTLLFGLGCAGGAGGLARVNELLANHPRGKAVLCCIESFSINFIVDEASPAHLVYLSLFGDGAAAALIVGDELADDFVGPSIIASESVLIPNSRDLVHIGVKDGGFTGGVSQKLPLLLDKHLEGNTKRFMESQGITSEQISSYIVHAGGKRILEIAAKRLHIDHEDLKHSWEILRKSGNTASVLVLLILDELMRKEPPNHGDLSLMLAVGPGITLEQVMLRW</sequence>
<evidence type="ECO:0000313" key="8">
    <source>
        <dbReference type="Proteomes" id="UP001238450"/>
    </source>
</evidence>
<evidence type="ECO:0000259" key="5">
    <source>
        <dbReference type="Pfam" id="PF00195"/>
    </source>
</evidence>
<name>A0AAJ1TQ66_9BACL</name>
<gene>
    <name evidence="7" type="ORF">J2Z48_003205</name>
</gene>
<keyword evidence="2" id="KW-0808">Transferase</keyword>
<dbReference type="Proteomes" id="UP001238450">
    <property type="component" value="Unassembled WGS sequence"/>
</dbReference>
<dbReference type="SUPFAM" id="SSF53901">
    <property type="entry name" value="Thiolase-like"/>
    <property type="match status" value="1"/>
</dbReference>
<dbReference type="InterPro" id="IPR012328">
    <property type="entry name" value="Chalcone/stilbene_synt_C"/>
</dbReference>